<dbReference type="PANTHER" id="PTHR21538:SF27">
    <property type="entry name" value="ANILLIN"/>
    <property type="match status" value="1"/>
</dbReference>
<evidence type="ECO:0000259" key="3">
    <source>
        <dbReference type="Pfam" id="PF16018"/>
    </source>
</evidence>
<dbReference type="InterPro" id="IPR051364">
    <property type="entry name" value="Cytokinesis/Rho-signaling"/>
</dbReference>
<reference evidence="5" key="1">
    <citation type="journal article" date="2013" name="Science">
        <title>Comparative analysis of bat genomes provides insight into the evolution of flight and immunity.</title>
        <authorList>
            <person name="Zhang G."/>
            <person name="Cowled C."/>
            <person name="Shi Z."/>
            <person name="Huang Z."/>
            <person name="Bishop-Lilly K.A."/>
            <person name="Fang X."/>
            <person name="Wynne J.W."/>
            <person name="Xiong Z."/>
            <person name="Baker M.L."/>
            <person name="Zhao W."/>
            <person name="Tachedjian M."/>
            <person name="Zhu Y."/>
            <person name="Zhou P."/>
            <person name="Jiang X."/>
            <person name="Ng J."/>
            <person name="Yang L."/>
            <person name="Wu L."/>
            <person name="Xiao J."/>
            <person name="Feng Y."/>
            <person name="Chen Y."/>
            <person name="Sun X."/>
            <person name="Zhang Y."/>
            <person name="Marsh G.A."/>
            <person name="Crameri G."/>
            <person name="Broder C.C."/>
            <person name="Frey K.G."/>
            <person name="Wang L.F."/>
            <person name="Wang J."/>
        </authorList>
    </citation>
    <scope>NUCLEOTIDE SEQUENCE [LARGE SCALE GENOMIC DNA]</scope>
</reference>
<dbReference type="Proteomes" id="UP000010556">
    <property type="component" value="Unassembled WGS sequence"/>
</dbReference>
<feature type="compositionally biased region" description="Polar residues" evidence="1">
    <location>
        <begin position="489"/>
        <end position="506"/>
    </location>
</feature>
<dbReference type="GO" id="GO:0000281">
    <property type="term" value="P:mitotic cytokinesis"/>
    <property type="evidence" value="ECO:0007669"/>
    <property type="project" value="TreeGrafter"/>
</dbReference>
<feature type="domain" description="Anillin N-terminal" evidence="3">
    <location>
        <begin position="698"/>
        <end position="775"/>
    </location>
</feature>
<dbReference type="Pfam" id="PF08174">
    <property type="entry name" value="Anillin"/>
    <property type="match status" value="1"/>
</dbReference>
<dbReference type="GO" id="GO:0005826">
    <property type="term" value="C:actomyosin contractile ring"/>
    <property type="evidence" value="ECO:0007669"/>
    <property type="project" value="TreeGrafter"/>
</dbReference>
<dbReference type="SUPFAM" id="SSF50729">
    <property type="entry name" value="PH domain-like"/>
    <property type="match status" value="1"/>
</dbReference>
<evidence type="ECO:0000313" key="5">
    <source>
        <dbReference type="Proteomes" id="UP000010556"/>
    </source>
</evidence>
<feature type="compositionally biased region" description="Basic and acidic residues" evidence="1">
    <location>
        <begin position="926"/>
        <end position="941"/>
    </location>
</feature>
<feature type="region of interest" description="Disordered" evidence="1">
    <location>
        <begin position="899"/>
        <end position="978"/>
    </location>
</feature>
<dbReference type="GO" id="GO:0000915">
    <property type="term" value="P:actomyosin contractile ring assembly"/>
    <property type="evidence" value="ECO:0007669"/>
    <property type="project" value="TreeGrafter"/>
</dbReference>
<feature type="region of interest" description="Disordered" evidence="1">
    <location>
        <begin position="208"/>
        <end position="275"/>
    </location>
</feature>
<evidence type="ECO:0000259" key="2">
    <source>
        <dbReference type="Pfam" id="PF08174"/>
    </source>
</evidence>
<evidence type="ECO:0000256" key="1">
    <source>
        <dbReference type="SAM" id="MobiDB-lite"/>
    </source>
</evidence>
<feature type="compositionally biased region" description="Basic and acidic residues" evidence="1">
    <location>
        <begin position="720"/>
        <end position="736"/>
    </location>
</feature>
<accession>L5M9V5</accession>
<dbReference type="eggNOG" id="KOG3640">
    <property type="taxonomic scope" value="Eukaryota"/>
</dbReference>
<feature type="compositionally biased region" description="Polar residues" evidence="1">
    <location>
        <begin position="737"/>
        <end position="754"/>
    </location>
</feature>
<feature type="compositionally biased region" description="Basic and acidic residues" evidence="1">
    <location>
        <begin position="642"/>
        <end position="656"/>
    </location>
</feature>
<feature type="compositionally biased region" description="Polar residues" evidence="1">
    <location>
        <begin position="682"/>
        <end position="692"/>
    </location>
</feature>
<dbReference type="GO" id="GO:0031106">
    <property type="term" value="P:septin ring organization"/>
    <property type="evidence" value="ECO:0007669"/>
    <property type="project" value="TreeGrafter"/>
</dbReference>
<sequence length="1346" mass="144752">MVLAFLAFIGSRKAGQSPFPKPDRECHPLNTQAAPQEPRAAGPSSAAESSAGGAVSLPTDAQLTSMELKSQDSDPAVSAYASIPATQTLSTVTLEKFDDEIRQDMKLSLEGSATRKQCSGPQWCCRVCEASARPASEMCSPTPGRGLAPGPRGGSRALRGARHQHTLSAAAVSFKASPVATAGAGRGAPGPAPHACARLPALKFKFERQPEPESHTGGCGGQERRLGRLSRPRTPRFLPETRRTGTHFFPFPEFEPPPPSSRNRHAKPGAMDPFTEKLLERTRARRENLQRKMAERPTAAPRSVPPAKRAREPLAEASNQQPLSGVPEKSCTKPSPSKKRCSDNTEEEVSNLENAQPVESASAKPCSPSAVSPQARPQAPAPASDSLPATQASLLGLQSGLSARPEASAASSVKTRMQKLAAQRRHWDNDEVTDDTPASSLIPAMPAEDKAASPPKPAEASATPVGRRGRLANLAATICSWEDDVSLSSAKQNSAPGQPGTTCLSKASSASGASAGINGRSVAQEAACCSPRGGHASLSKAPASRAAAASLPPGAVSSAAKAASSPVKASISVTNAKNCEVRKPERLQKTPASPLKTEVSKPIGKSAESQTVRPKEEVNRGTCLQSHSKDKSTTPGAGVKPFLERFGERCLERSKDSPTQSTPHRTPVVTPSTKAIQERLLKQNTSSSTTHVAQRLKQEREKELACLRGRFDKGNLWSAEKGENSRSKQLETKQEIHSQNTPLRKHQVVSNTRSGPVAEKEKAAGEQTPAQPPSPEPAGFTECEMTKSSPLKITLFLEEEKSLKVTSDPKVEQQTEVVREIEMSVDDEDDINSSRVINDIFSDVLQEGELDVARSPEQMGQAGAESGEDQEDALNISSMSLLAPLAQTVGVISPESFASSPRLEMKGSSIHDESPKPGKFQRTRVPRAESGDSLGSEDRDLPYSIDAYRSQRFKETDRPSIKQIAQKEDATSKLEGKRNAEEKSVFPCQVNVKQKMQELNNEINLQQTVIYQASQALNCCVDEEHGKGSLEEAEAERLLLIATEKRTLLIDELNKLKSEGPQRKNKAGLLSQREFVPSKGSVTLSEIRLPLKADFVCSTVQKPDAATYSFLIILKAGAENMVATPLANTTTSLNGDALTFSTTYTLEDVSNDFEISIEVYSLVQKKDPSVPDKKKKAYKSKAITPKRLLTSITSTIFEDVSGFGAWHRRWCILSGNCISYWTYPDDEKRKGPSGDVRLLAYACSPQGTVLSWQSDIPRGVLSAAAVEAGEAPATAAVFASREPGFWLSGASPVGAHSPPGGSSCIERLPPRDTKEERDLWMQKLNQVLVDIRLWQPDACYKPLGKP</sequence>
<feature type="compositionally biased region" description="Basic and acidic residues" evidence="1">
    <location>
        <begin position="952"/>
        <end position="978"/>
    </location>
</feature>
<proteinExistence type="predicted"/>
<feature type="compositionally biased region" description="Low complexity" evidence="1">
    <location>
        <begin position="40"/>
        <end position="56"/>
    </location>
</feature>
<gene>
    <name evidence="4" type="ORF">MDA_GLEAN10022065</name>
</gene>
<feature type="region of interest" description="Disordered" evidence="1">
    <location>
        <begin position="489"/>
        <end position="515"/>
    </location>
</feature>
<dbReference type="EMBL" id="KB102548">
    <property type="protein sequence ID" value="ELK35161.1"/>
    <property type="molecule type" value="Genomic_DNA"/>
</dbReference>
<dbReference type="InterPro" id="IPR037840">
    <property type="entry name" value="PH_Anillin"/>
</dbReference>
<dbReference type="InterPro" id="IPR031970">
    <property type="entry name" value="Anillin_N"/>
</dbReference>
<feature type="compositionally biased region" description="Polar residues" evidence="1">
    <location>
        <begin position="657"/>
        <end position="675"/>
    </location>
</feature>
<feature type="compositionally biased region" description="Basic and acidic residues" evidence="1">
    <location>
        <begin position="903"/>
        <end position="916"/>
    </location>
</feature>
<feature type="compositionally biased region" description="Low complexity" evidence="1">
    <location>
        <begin position="367"/>
        <end position="403"/>
    </location>
</feature>
<feature type="compositionally biased region" description="Low complexity" evidence="1">
    <location>
        <begin position="143"/>
        <end position="156"/>
    </location>
</feature>
<feature type="region of interest" description="Disordered" evidence="1">
    <location>
        <begin position="580"/>
        <end position="696"/>
    </location>
</feature>
<dbReference type="Gene3D" id="2.30.29.30">
    <property type="entry name" value="Pleckstrin-homology domain (PH domain)/Phosphotyrosine-binding domain (PTB)"/>
    <property type="match status" value="1"/>
</dbReference>
<keyword evidence="5" id="KW-1185">Reference proteome</keyword>
<feature type="region of interest" description="Disordered" evidence="1">
    <location>
        <begin position="290"/>
        <end position="467"/>
    </location>
</feature>
<organism evidence="4 5">
    <name type="scientific">Myotis davidii</name>
    <name type="common">David's myotis</name>
    <dbReference type="NCBI Taxonomy" id="225400"/>
    <lineage>
        <taxon>Eukaryota</taxon>
        <taxon>Metazoa</taxon>
        <taxon>Chordata</taxon>
        <taxon>Craniata</taxon>
        <taxon>Vertebrata</taxon>
        <taxon>Euteleostomi</taxon>
        <taxon>Mammalia</taxon>
        <taxon>Eutheria</taxon>
        <taxon>Laurasiatheria</taxon>
        <taxon>Chiroptera</taxon>
        <taxon>Yangochiroptera</taxon>
        <taxon>Vespertilionidae</taxon>
        <taxon>Myotis</taxon>
    </lineage>
</organism>
<name>L5M9V5_MYODS</name>
<evidence type="ECO:0000313" key="4">
    <source>
        <dbReference type="EMBL" id="ELK35161.1"/>
    </source>
</evidence>
<dbReference type="InterPro" id="IPR011993">
    <property type="entry name" value="PH-like_dom_sf"/>
</dbReference>
<dbReference type="InterPro" id="IPR012966">
    <property type="entry name" value="AHD"/>
</dbReference>
<feature type="region of interest" description="Disordered" evidence="1">
    <location>
        <begin position="717"/>
        <end position="782"/>
    </location>
</feature>
<feature type="domain" description="Anillin N-terminal" evidence="3">
    <location>
        <begin position="413"/>
        <end position="495"/>
    </location>
</feature>
<dbReference type="Pfam" id="PF16018">
    <property type="entry name" value="Anillin_N"/>
    <property type="match status" value="2"/>
</dbReference>
<dbReference type="CDD" id="cd01263">
    <property type="entry name" value="PH_anillin"/>
    <property type="match status" value="1"/>
</dbReference>
<feature type="domain" description="Anillin homology" evidence="2">
    <location>
        <begin position="1078"/>
        <end position="1194"/>
    </location>
</feature>
<feature type="region of interest" description="Disordered" evidence="1">
    <location>
        <begin position="135"/>
        <end position="158"/>
    </location>
</feature>
<feature type="region of interest" description="Disordered" evidence="1">
    <location>
        <begin position="13"/>
        <end position="57"/>
    </location>
</feature>
<dbReference type="PANTHER" id="PTHR21538">
    <property type="entry name" value="ANILLIN/RHOTEKIN RTKN"/>
    <property type="match status" value="1"/>
</dbReference>
<protein>
    <submittedName>
        <fullName evidence="4">Actin-binding protein anillin</fullName>
    </submittedName>
</protein>